<evidence type="ECO:0000259" key="5">
    <source>
        <dbReference type="PROSITE" id="PS50280"/>
    </source>
</evidence>
<dbReference type="InterPro" id="IPR046341">
    <property type="entry name" value="SET_dom_sf"/>
</dbReference>
<dbReference type="OrthoDB" id="265717at2759"/>
<feature type="domain" description="MYND-type" evidence="6">
    <location>
        <begin position="61"/>
        <end position="104"/>
    </location>
</feature>
<keyword evidence="3" id="KW-0862">Zinc</keyword>
<dbReference type="PROSITE" id="PS50280">
    <property type="entry name" value="SET"/>
    <property type="match status" value="1"/>
</dbReference>
<dbReference type="InterPro" id="IPR050869">
    <property type="entry name" value="H3K4_H4K5_MeTrfase"/>
</dbReference>
<dbReference type="GO" id="GO:0008270">
    <property type="term" value="F:zinc ion binding"/>
    <property type="evidence" value="ECO:0007669"/>
    <property type="project" value="UniProtKB-KW"/>
</dbReference>
<proteinExistence type="predicted"/>
<keyword evidence="8" id="KW-1185">Reference proteome</keyword>
<dbReference type="PROSITE" id="PS50865">
    <property type="entry name" value="ZF_MYND_2"/>
    <property type="match status" value="1"/>
</dbReference>
<evidence type="ECO:0008006" key="9">
    <source>
        <dbReference type="Google" id="ProtNLM"/>
    </source>
</evidence>
<dbReference type="EMBL" id="KQ257450">
    <property type="protein sequence ID" value="KND05090.1"/>
    <property type="molecule type" value="Genomic_DNA"/>
</dbReference>
<dbReference type="InParanoid" id="A0A0L0HW21"/>
<dbReference type="Gene3D" id="1.10.220.160">
    <property type="match status" value="1"/>
</dbReference>
<protein>
    <recommendedName>
        <fullName evidence="9">MYND-type domain-containing protein</fullName>
    </recommendedName>
</protein>
<dbReference type="InterPro" id="IPR011990">
    <property type="entry name" value="TPR-like_helical_dom_sf"/>
</dbReference>
<name>A0A0L0HW21_SPIPD</name>
<dbReference type="PANTHER" id="PTHR12197:SF251">
    <property type="entry name" value="EG:BACR7C10.4 PROTEIN"/>
    <property type="match status" value="1"/>
</dbReference>
<evidence type="ECO:0000256" key="1">
    <source>
        <dbReference type="ARBA" id="ARBA00022723"/>
    </source>
</evidence>
<reference evidence="7 8" key="1">
    <citation type="submission" date="2009-08" db="EMBL/GenBank/DDBJ databases">
        <title>The Genome Sequence of Spizellomyces punctatus strain DAOM BR117.</title>
        <authorList>
            <consortium name="The Broad Institute Genome Sequencing Platform"/>
            <person name="Russ C."/>
            <person name="Cuomo C."/>
            <person name="Shea T."/>
            <person name="Young S.K."/>
            <person name="Zeng Q."/>
            <person name="Koehrsen M."/>
            <person name="Haas B."/>
            <person name="Borodovsky M."/>
            <person name="Guigo R."/>
            <person name="Alvarado L."/>
            <person name="Berlin A."/>
            <person name="Bochicchio J."/>
            <person name="Borenstein D."/>
            <person name="Chapman S."/>
            <person name="Chen Z."/>
            <person name="Engels R."/>
            <person name="Freedman E."/>
            <person name="Gellesch M."/>
            <person name="Goldberg J."/>
            <person name="Griggs A."/>
            <person name="Gujja S."/>
            <person name="Heiman D."/>
            <person name="Hepburn T."/>
            <person name="Howarth C."/>
            <person name="Jen D."/>
            <person name="Larson L."/>
            <person name="Lewis B."/>
            <person name="Mehta T."/>
            <person name="Park D."/>
            <person name="Pearson M."/>
            <person name="Roberts A."/>
            <person name="Saif S."/>
            <person name="Shenoy N."/>
            <person name="Sisk P."/>
            <person name="Stolte C."/>
            <person name="Sykes S."/>
            <person name="Thomson T."/>
            <person name="Walk T."/>
            <person name="White J."/>
            <person name="Yandava C."/>
            <person name="Burger G."/>
            <person name="Gray M.W."/>
            <person name="Holland P.W.H."/>
            <person name="King N."/>
            <person name="Lang F.B.F."/>
            <person name="Roger A.J."/>
            <person name="Ruiz-Trillo I."/>
            <person name="Lander E."/>
            <person name="Nusbaum C."/>
        </authorList>
    </citation>
    <scope>NUCLEOTIDE SEQUENCE [LARGE SCALE GENOMIC DNA]</scope>
    <source>
        <strain evidence="7 8">DAOM BR117</strain>
    </source>
</reference>
<evidence type="ECO:0000256" key="4">
    <source>
        <dbReference type="PROSITE-ProRule" id="PRU00134"/>
    </source>
</evidence>
<dbReference type="Gene3D" id="2.170.270.10">
    <property type="entry name" value="SET domain"/>
    <property type="match status" value="1"/>
</dbReference>
<evidence type="ECO:0000259" key="6">
    <source>
        <dbReference type="PROSITE" id="PS50865"/>
    </source>
</evidence>
<dbReference type="SUPFAM" id="SSF144232">
    <property type="entry name" value="HIT/MYND zinc finger-like"/>
    <property type="match status" value="1"/>
</dbReference>
<dbReference type="GeneID" id="27684472"/>
<dbReference type="Proteomes" id="UP000053201">
    <property type="component" value="Unassembled WGS sequence"/>
</dbReference>
<feature type="domain" description="SET" evidence="5">
    <location>
        <begin position="19"/>
        <end position="254"/>
    </location>
</feature>
<dbReference type="InterPro" id="IPR002893">
    <property type="entry name" value="Znf_MYND"/>
</dbReference>
<dbReference type="PROSITE" id="PS01360">
    <property type="entry name" value="ZF_MYND_1"/>
    <property type="match status" value="1"/>
</dbReference>
<evidence type="ECO:0000256" key="3">
    <source>
        <dbReference type="ARBA" id="ARBA00022833"/>
    </source>
</evidence>
<organism evidence="7 8">
    <name type="scientific">Spizellomyces punctatus (strain DAOM BR117)</name>
    <dbReference type="NCBI Taxonomy" id="645134"/>
    <lineage>
        <taxon>Eukaryota</taxon>
        <taxon>Fungi</taxon>
        <taxon>Fungi incertae sedis</taxon>
        <taxon>Chytridiomycota</taxon>
        <taxon>Chytridiomycota incertae sedis</taxon>
        <taxon>Chytridiomycetes</taxon>
        <taxon>Spizellomycetales</taxon>
        <taxon>Spizellomycetaceae</taxon>
        <taxon>Spizellomyces</taxon>
    </lineage>
</organism>
<dbReference type="VEuPathDB" id="FungiDB:SPPG_00764"/>
<dbReference type="RefSeq" id="XP_016613129.1">
    <property type="nucleotide sequence ID" value="XM_016749092.1"/>
</dbReference>
<dbReference type="GO" id="GO:0005634">
    <property type="term" value="C:nucleus"/>
    <property type="evidence" value="ECO:0007669"/>
    <property type="project" value="TreeGrafter"/>
</dbReference>
<dbReference type="OMA" id="WDLLEMC"/>
<evidence type="ECO:0000256" key="2">
    <source>
        <dbReference type="ARBA" id="ARBA00022771"/>
    </source>
</evidence>
<sequence>MGLPPPSPHPSLDSFLRSHNLSLQPHPAKRRILVTSVFIPAGTILFTSNAIGTVVLDPTACHYCLIRSDQLSTPLTRCSSCKRATYCGKKCQKEDWDAGHATLCKIWKQRGNGGESGDWDKDEEMLVKVLSSLKKGVDTVGIEAFLSLQGHEEVLNEIDKSEWAKIIQGVLKFPKMPASTTSQDLFSHLLRFRSNNFSIHDGELFVIGEGTFPLGALLNHSCHPNCSVLYEGREQVVRTIRDVHAGEELLGTYVDGMGERGERQQTLWSKYGFECDCERCAQGGVDALLGVEGPMSVSEEKAVGEWLEVELRKPITGLLESLYPVFFPANGGQLATPMIPTTLNTLDTFILTVFSHVPPSLASSPEEIWNSRHASLLQMIQSLPDPSPLPRLHTRRLFTHVSRHLHTHLHSPEPSARLALYVLCMYIISYERFHPMIGVQFVLAAKLCWNEGGESGKTGVVIKELCRCAARVVKCTHGNVGGVLKDIEEVLKIVEGAVSNNEPLVGM</sequence>
<dbReference type="Gene3D" id="6.10.140.2220">
    <property type="match status" value="1"/>
</dbReference>
<dbReference type="SUPFAM" id="SSF82199">
    <property type="entry name" value="SET domain"/>
    <property type="match status" value="1"/>
</dbReference>
<dbReference type="InterPro" id="IPR001214">
    <property type="entry name" value="SET_dom"/>
</dbReference>
<dbReference type="STRING" id="645134.A0A0L0HW21"/>
<dbReference type="AlphaFoldDB" id="A0A0L0HW21"/>
<dbReference type="Pfam" id="PF00856">
    <property type="entry name" value="SET"/>
    <property type="match status" value="1"/>
</dbReference>
<keyword evidence="2 4" id="KW-0863">Zinc-finger</keyword>
<dbReference type="SMART" id="SM00317">
    <property type="entry name" value="SET"/>
    <property type="match status" value="1"/>
</dbReference>
<gene>
    <name evidence="7" type="ORF">SPPG_00764</name>
</gene>
<dbReference type="eggNOG" id="KOG2084">
    <property type="taxonomic scope" value="Eukaryota"/>
</dbReference>
<evidence type="ECO:0000313" key="7">
    <source>
        <dbReference type="EMBL" id="KND05090.1"/>
    </source>
</evidence>
<dbReference type="Pfam" id="PF01753">
    <property type="entry name" value="zf-MYND"/>
    <property type="match status" value="1"/>
</dbReference>
<accession>A0A0L0HW21</accession>
<dbReference type="PANTHER" id="PTHR12197">
    <property type="entry name" value="HISTONE-LYSINE N-METHYLTRANSFERASE SMYD"/>
    <property type="match status" value="1"/>
</dbReference>
<evidence type="ECO:0000313" key="8">
    <source>
        <dbReference type="Proteomes" id="UP000053201"/>
    </source>
</evidence>
<dbReference type="Gene3D" id="1.25.40.10">
    <property type="entry name" value="Tetratricopeptide repeat domain"/>
    <property type="match status" value="1"/>
</dbReference>
<keyword evidence="1" id="KW-0479">Metal-binding</keyword>